<dbReference type="PROSITE" id="PS50053">
    <property type="entry name" value="UBIQUITIN_2"/>
    <property type="match status" value="1"/>
</dbReference>
<sequence length="170" mass="18912">MVDLNDFVGEEAVVDLYAFVEGVDCFAQMEDDNYSAIMVVADQPTQKHCSMLVRLTQMPGMSCCPEEPEAKRQKFDESGRVREDRFLAPPVMIKVSIPTMDGGQVLEMAVKSLSESVASLKEILARVLQMPTNRHKLNGKAGVFKNDKSLADYNVGGEILKLSPRPSRWT</sequence>
<evidence type="ECO:0000313" key="3">
    <source>
        <dbReference type="Proteomes" id="UP000489600"/>
    </source>
</evidence>
<comment type="caution">
    <text evidence="2">The sequence shown here is derived from an EMBL/GenBank/DDBJ whole genome shotgun (WGS) entry which is preliminary data.</text>
</comment>
<gene>
    <name evidence="2" type="ORF">ANE_LOCUS25277</name>
</gene>
<dbReference type="OrthoDB" id="2161771at2759"/>
<proteinExistence type="predicted"/>
<organism evidence="2 3">
    <name type="scientific">Arabis nemorensis</name>
    <dbReference type="NCBI Taxonomy" id="586526"/>
    <lineage>
        <taxon>Eukaryota</taxon>
        <taxon>Viridiplantae</taxon>
        <taxon>Streptophyta</taxon>
        <taxon>Embryophyta</taxon>
        <taxon>Tracheophyta</taxon>
        <taxon>Spermatophyta</taxon>
        <taxon>Magnoliopsida</taxon>
        <taxon>eudicotyledons</taxon>
        <taxon>Gunneridae</taxon>
        <taxon>Pentapetalae</taxon>
        <taxon>rosids</taxon>
        <taxon>malvids</taxon>
        <taxon>Brassicales</taxon>
        <taxon>Brassicaceae</taxon>
        <taxon>Arabideae</taxon>
        <taxon>Arabis</taxon>
    </lineage>
</organism>
<accession>A0A565CM79</accession>
<dbReference type="InterPro" id="IPR000626">
    <property type="entry name" value="Ubiquitin-like_dom"/>
</dbReference>
<reference evidence="2" key="1">
    <citation type="submission" date="2019-07" db="EMBL/GenBank/DDBJ databases">
        <authorList>
            <person name="Dittberner H."/>
        </authorList>
    </citation>
    <scope>NUCLEOTIDE SEQUENCE [LARGE SCALE GENOMIC DNA]</scope>
</reference>
<dbReference type="SUPFAM" id="SSF54236">
    <property type="entry name" value="Ubiquitin-like"/>
    <property type="match status" value="1"/>
</dbReference>
<protein>
    <recommendedName>
        <fullName evidence="1">Ubiquitin-like domain-containing protein</fullName>
    </recommendedName>
</protein>
<evidence type="ECO:0000259" key="1">
    <source>
        <dbReference type="PROSITE" id="PS50053"/>
    </source>
</evidence>
<evidence type="ECO:0000313" key="2">
    <source>
        <dbReference type="EMBL" id="VVB14833.1"/>
    </source>
</evidence>
<keyword evidence="3" id="KW-1185">Reference proteome</keyword>
<dbReference type="Gene3D" id="3.10.20.90">
    <property type="entry name" value="Phosphatidylinositol 3-kinase Catalytic Subunit, Chain A, domain 1"/>
    <property type="match status" value="1"/>
</dbReference>
<dbReference type="Proteomes" id="UP000489600">
    <property type="component" value="Unassembled WGS sequence"/>
</dbReference>
<dbReference type="EMBL" id="CABITT030000008">
    <property type="protein sequence ID" value="VVB14833.1"/>
    <property type="molecule type" value="Genomic_DNA"/>
</dbReference>
<dbReference type="AlphaFoldDB" id="A0A565CM79"/>
<name>A0A565CM79_9BRAS</name>
<feature type="domain" description="Ubiquitin-like" evidence="1">
    <location>
        <begin position="93"/>
        <end position="155"/>
    </location>
</feature>
<dbReference type="InterPro" id="IPR029071">
    <property type="entry name" value="Ubiquitin-like_domsf"/>
</dbReference>